<dbReference type="Pfam" id="PF07971">
    <property type="entry name" value="Glyco_hydro_92"/>
    <property type="match status" value="2"/>
</dbReference>
<dbReference type="PANTHER" id="PTHR12143">
    <property type="entry name" value="PEPTIDE N-GLYCANASE PNGASE -RELATED"/>
    <property type="match status" value="1"/>
</dbReference>
<proteinExistence type="predicted"/>
<feature type="domain" description="Glycosyl hydrolase family 92" evidence="5">
    <location>
        <begin position="416"/>
        <end position="674"/>
    </location>
</feature>
<evidence type="ECO:0000256" key="3">
    <source>
        <dbReference type="ARBA" id="ARBA00022837"/>
    </source>
</evidence>
<reference evidence="7" key="1">
    <citation type="submission" date="2024-04" db="EMBL/GenBank/DDBJ databases">
        <title>Mariniflexile litorale, isolated from the shallow sediments of the Sea of Japan.</title>
        <authorList>
            <person name="Romanenko L."/>
            <person name="Isaeva M."/>
        </authorList>
    </citation>
    <scope>NUCLEOTIDE SEQUENCE [LARGE SCALE GENOMIC DNA]</scope>
    <source>
        <strain evidence="7">KMM 9835</strain>
    </source>
</reference>
<name>A0AAU7EFZ5_9FLAO</name>
<feature type="domain" description="Glycosyl hydrolase family 92 N-terminal" evidence="6">
    <location>
        <begin position="36"/>
        <end position="221"/>
    </location>
</feature>
<evidence type="ECO:0000256" key="4">
    <source>
        <dbReference type="SAM" id="SignalP"/>
    </source>
</evidence>
<evidence type="ECO:0000313" key="7">
    <source>
        <dbReference type="EMBL" id="XBL14548.1"/>
    </source>
</evidence>
<dbReference type="Gene3D" id="2.70.98.10">
    <property type="match status" value="1"/>
</dbReference>
<dbReference type="SUPFAM" id="SSF48208">
    <property type="entry name" value="Six-hairpin glycosidases"/>
    <property type="match status" value="1"/>
</dbReference>
<dbReference type="AlphaFoldDB" id="A0AAU7EFZ5"/>
<keyword evidence="4" id="KW-0732">Signal</keyword>
<evidence type="ECO:0000259" key="5">
    <source>
        <dbReference type="Pfam" id="PF07971"/>
    </source>
</evidence>
<feature type="signal peptide" evidence="4">
    <location>
        <begin position="1"/>
        <end position="24"/>
    </location>
</feature>
<accession>A0AAU7EFZ5</accession>
<dbReference type="KEGG" id="mlil:QLS71_000655"/>
<dbReference type="Gene3D" id="1.20.1050.60">
    <property type="entry name" value="alpha-1,2-mannosidase"/>
    <property type="match status" value="1"/>
</dbReference>
<dbReference type="GO" id="GO:0000224">
    <property type="term" value="F:peptide-N4-(N-acetyl-beta-glucosaminyl)asparagine amidase activity"/>
    <property type="evidence" value="ECO:0007669"/>
    <property type="project" value="TreeGrafter"/>
</dbReference>
<feature type="chain" id="PRO_5043346911" evidence="4">
    <location>
        <begin position="25"/>
        <end position="696"/>
    </location>
</feature>
<dbReference type="Proteomes" id="UP001224325">
    <property type="component" value="Chromosome"/>
</dbReference>
<dbReference type="Gene3D" id="3.30.2080.10">
    <property type="entry name" value="GH92 mannosidase domain"/>
    <property type="match status" value="1"/>
</dbReference>
<comment type="cofactor">
    <cofactor evidence="1">
        <name>Ca(2+)</name>
        <dbReference type="ChEBI" id="CHEBI:29108"/>
    </cofactor>
</comment>
<evidence type="ECO:0000313" key="8">
    <source>
        <dbReference type="Proteomes" id="UP001224325"/>
    </source>
</evidence>
<dbReference type="InterPro" id="IPR014718">
    <property type="entry name" value="GH-type_carb-bd"/>
</dbReference>
<dbReference type="PANTHER" id="PTHR12143:SF39">
    <property type="entry name" value="SECRETED PROTEIN"/>
    <property type="match status" value="1"/>
</dbReference>
<gene>
    <name evidence="7" type="ORF">QLS71_000655</name>
</gene>
<evidence type="ECO:0000256" key="2">
    <source>
        <dbReference type="ARBA" id="ARBA00011245"/>
    </source>
</evidence>
<keyword evidence="3" id="KW-0106">Calcium</keyword>
<keyword evidence="8" id="KW-1185">Reference proteome</keyword>
<comment type="subunit">
    <text evidence="2">Monomer.</text>
</comment>
<dbReference type="GO" id="GO:0005829">
    <property type="term" value="C:cytosol"/>
    <property type="evidence" value="ECO:0007669"/>
    <property type="project" value="TreeGrafter"/>
</dbReference>
<protein>
    <submittedName>
        <fullName evidence="7">Glycoside hydrolase domain-containing protein</fullName>
    </submittedName>
</protein>
<sequence length="696" mass="79695">MKKQIFILSTLSFFLICCSTTSQINTNAVSPPAKKVNVFLGSSGDHGQMSPSASSPFNMLSIGPQTYSHNHTGYEYYAERYEGFTHTHLEGVGCTGSGGNILIKPVLNKDIDTKLLKKEQQASPGYYEVSFENGVHAAMSVNHNFGLESYTFPKDTYEKGLYIDLSFALANRFISEEHTINNNVISGWIDTHTTCHRGVYRIYYALAVSNLNKFEKLSDHKYYAGLNPNTDNTTVQISFSSVNVEYAKNKLSDINLETVKKASNQEWNSLLSYVKVQGEDDRENLFYSLLYRGLQSPYKISEKDGTYSAINGTTQKADFEVYNGWAIWDNYREQLPMLSLLYPDKYADISKSIANLYKYGKKDWSTRHEPSPTVRTEHALVVLLDAYEKKYPLDFLPIKDSIIAEVNKLNFGAPDKALESSYDFWAASKIMEILKDDKLAKAYHNKSLDYKKYWKKDFADLTKNDVDKMQARGLYQGTIWQYRWFVPYDIDGLKNLAGDEKQFIKELDQFFEENNYNHANQPDLQVPGLYNATKQPWKSQKLFRNILLDTVVQNYFNDNSKGTDPYIGKIYKNQPRAYLRTMDDDAGTMSSWFVMRSIGLSPVNIGTPVYYLTAPIFKKVSISYPNGKKFEIEVKNYHKDHFYIKSATLNGKPLNQNWLHHKDIIKGGKLIIETSETPNTKWGIENTFVTKIKSSN</sequence>
<dbReference type="InterPro" id="IPR041371">
    <property type="entry name" value="GH92_N"/>
</dbReference>
<dbReference type="GO" id="GO:0030246">
    <property type="term" value="F:carbohydrate binding"/>
    <property type="evidence" value="ECO:0007669"/>
    <property type="project" value="InterPro"/>
</dbReference>
<evidence type="ECO:0000256" key="1">
    <source>
        <dbReference type="ARBA" id="ARBA00001913"/>
    </source>
</evidence>
<organism evidence="7 8">
    <name type="scientific">Mariniflexile litorale</name>
    <dbReference type="NCBI Taxonomy" id="3045158"/>
    <lineage>
        <taxon>Bacteria</taxon>
        <taxon>Pseudomonadati</taxon>
        <taxon>Bacteroidota</taxon>
        <taxon>Flavobacteriia</taxon>
        <taxon>Flavobacteriales</taxon>
        <taxon>Flavobacteriaceae</taxon>
        <taxon>Mariniflexile</taxon>
    </lineage>
</organism>
<dbReference type="InterPro" id="IPR012939">
    <property type="entry name" value="Glyco_hydro_92"/>
</dbReference>
<feature type="domain" description="Glycosyl hydrolase family 92" evidence="5">
    <location>
        <begin position="248"/>
        <end position="391"/>
    </location>
</feature>
<dbReference type="GO" id="GO:0005975">
    <property type="term" value="P:carbohydrate metabolic process"/>
    <property type="evidence" value="ECO:0007669"/>
    <property type="project" value="InterPro"/>
</dbReference>
<dbReference type="InterPro" id="IPR050883">
    <property type="entry name" value="PNGase"/>
</dbReference>
<evidence type="ECO:0000259" key="6">
    <source>
        <dbReference type="Pfam" id="PF17678"/>
    </source>
</evidence>
<dbReference type="EMBL" id="CP155618">
    <property type="protein sequence ID" value="XBL14548.1"/>
    <property type="molecule type" value="Genomic_DNA"/>
</dbReference>
<dbReference type="Gene3D" id="1.20.1610.10">
    <property type="entry name" value="alpha-1,2-mannosidases domains"/>
    <property type="match status" value="1"/>
</dbReference>
<dbReference type="GO" id="GO:0006516">
    <property type="term" value="P:glycoprotein catabolic process"/>
    <property type="evidence" value="ECO:0007669"/>
    <property type="project" value="TreeGrafter"/>
</dbReference>
<dbReference type="Pfam" id="PF17678">
    <property type="entry name" value="Glyco_hydro_92N"/>
    <property type="match status" value="1"/>
</dbReference>
<dbReference type="InterPro" id="IPR008928">
    <property type="entry name" value="6-hairpin_glycosidase_sf"/>
</dbReference>
<dbReference type="RefSeq" id="WP_308992389.1">
    <property type="nucleotide sequence ID" value="NZ_CP155618.1"/>
</dbReference>
<keyword evidence="7" id="KW-0378">Hydrolase</keyword>